<feature type="binding site" evidence="1">
    <location>
        <position position="30"/>
    </location>
    <ligand>
        <name>Mg(2+)</name>
        <dbReference type="ChEBI" id="CHEBI:18420"/>
        <label>4</label>
    </ligand>
</feature>
<dbReference type="SUPFAM" id="SSF55326">
    <property type="entry name" value="PurM N-terminal domain-like"/>
    <property type="match status" value="1"/>
</dbReference>
<dbReference type="EMBL" id="LT985188">
    <property type="protein sequence ID" value="SPD86685.1"/>
    <property type="molecule type" value="Genomic_DNA"/>
</dbReference>
<feature type="binding site" evidence="1">
    <location>
        <position position="52"/>
    </location>
    <ligand>
        <name>substrate</name>
    </ligand>
</feature>
<feature type="binding site" evidence="1">
    <location>
        <position position="74"/>
    </location>
    <ligand>
        <name>Mg(2+)</name>
        <dbReference type="ChEBI" id="CHEBI:18420"/>
        <label>4</label>
    </ligand>
</feature>
<keyword evidence="5" id="KW-1185">Reference proteome</keyword>
<dbReference type="CDD" id="cd02194">
    <property type="entry name" value="ThiL"/>
    <property type="match status" value="1"/>
</dbReference>
<dbReference type="Gene3D" id="3.30.1330.10">
    <property type="entry name" value="PurM-like, N-terminal domain"/>
    <property type="match status" value="1"/>
</dbReference>
<evidence type="ECO:0000259" key="2">
    <source>
        <dbReference type="Pfam" id="PF00586"/>
    </source>
</evidence>
<keyword evidence="1" id="KW-0067">ATP-binding</keyword>
<dbReference type="PANTHER" id="PTHR30270">
    <property type="entry name" value="THIAMINE-MONOPHOSPHATE KINASE"/>
    <property type="match status" value="1"/>
</dbReference>
<comment type="miscellaneous">
    <text evidence="1">Reaction mechanism of ThiL seems to utilize a direct, inline transfer of the gamma-phosphate of ATP to TMP rather than a phosphorylated enzyme intermediate.</text>
</comment>
<reference evidence="4 5" key="1">
    <citation type="submission" date="2018-02" db="EMBL/GenBank/DDBJ databases">
        <authorList>
            <person name="Cohen D.B."/>
            <person name="Kent A.D."/>
        </authorList>
    </citation>
    <scope>NUCLEOTIDE SEQUENCE [LARGE SCALE GENOMIC DNA]</scope>
    <source>
        <strain evidence="4">1</strain>
    </source>
</reference>
<name>A0A2N9JGP6_9ACTN</name>
<feature type="binding site" evidence="1">
    <location>
        <position position="209"/>
    </location>
    <ligand>
        <name>Mg(2+)</name>
        <dbReference type="ChEBI" id="CHEBI:18420"/>
        <label>3</label>
    </ligand>
</feature>
<dbReference type="NCBIfam" id="NF004351">
    <property type="entry name" value="PRK05731.1-4"/>
    <property type="match status" value="1"/>
</dbReference>
<dbReference type="InterPro" id="IPR010918">
    <property type="entry name" value="PurM-like_C_dom"/>
</dbReference>
<dbReference type="GO" id="GO:0009030">
    <property type="term" value="F:thiamine-phosphate kinase activity"/>
    <property type="evidence" value="ECO:0007669"/>
    <property type="project" value="UniProtKB-UniRule"/>
</dbReference>
<comment type="catalytic activity">
    <reaction evidence="1">
        <text>thiamine phosphate + ATP = thiamine diphosphate + ADP</text>
        <dbReference type="Rhea" id="RHEA:15913"/>
        <dbReference type="ChEBI" id="CHEBI:30616"/>
        <dbReference type="ChEBI" id="CHEBI:37575"/>
        <dbReference type="ChEBI" id="CHEBI:58937"/>
        <dbReference type="ChEBI" id="CHEBI:456216"/>
        <dbReference type="EC" id="2.7.4.16"/>
    </reaction>
</comment>
<feature type="binding site" evidence="1">
    <location>
        <position position="43"/>
    </location>
    <ligand>
        <name>Mg(2+)</name>
        <dbReference type="ChEBI" id="CHEBI:18420"/>
        <label>4</label>
    </ligand>
</feature>
<dbReference type="Pfam" id="PF02769">
    <property type="entry name" value="AIRS_C"/>
    <property type="match status" value="1"/>
</dbReference>
<keyword evidence="1 4" id="KW-0808">Transferase</keyword>
<feature type="binding site" evidence="1">
    <location>
        <position position="30"/>
    </location>
    <ligand>
        <name>Mg(2+)</name>
        <dbReference type="ChEBI" id="CHEBI:18420"/>
        <label>3</label>
    </ligand>
</feature>
<dbReference type="GO" id="GO:0005524">
    <property type="term" value="F:ATP binding"/>
    <property type="evidence" value="ECO:0007669"/>
    <property type="project" value="UniProtKB-UniRule"/>
</dbReference>
<proteinExistence type="inferred from homology"/>
<evidence type="ECO:0000313" key="5">
    <source>
        <dbReference type="Proteomes" id="UP000238164"/>
    </source>
</evidence>
<keyword evidence="1" id="KW-0547">Nucleotide-binding</keyword>
<feature type="binding site" evidence="1">
    <location>
        <position position="263"/>
    </location>
    <ligand>
        <name>substrate</name>
    </ligand>
</feature>
<organism evidence="4 5">
    <name type="scientific">Micropruina glycogenica</name>
    <dbReference type="NCBI Taxonomy" id="75385"/>
    <lineage>
        <taxon>Bacteria</taxon>
        <taxon>Bacillati</taxon>
        <taxon>Actinomycetota</taxon>
        <taxon>Actinomycetes</taxon>
        <taxon>Propionibacteriales</taxon>
        <taxon>Nocardioidaceae</taxon>
        <taxon>Micropruina</taxon>
    </lineage>
</organism>
<dbReference type="UniPathway" id="UPA00060">
    <property type="reaction ID" value="UER00142"/>
</dbReference>
<feature type="binding site" evidence="1">
    <location>
        <begin position="121"/>
        <end position="122"/>
    </location>
    <ligand>
        <name>ATP</name>
        <dbReference type="ChEBI" id="CHEBI:30616"/>
    </ligand>
</feature>
<dbReference type="Pfam" id="PF00586">
    <property type="entry name" value="AIRS"/>
    <property type="match status" value="1"/>
</dbReference>
<keyword evidence="1 4" id="KW-0418">Kinase</keyword>
<dbReference type="KEGG" id="mgg:MPLG2_1649"/>
<gene>
    <name evidence="1 4" type="primary">thiL</name>
    <name evidence="4" type="ORF">MPLG2_1649</name>
</gene>
<dbReference type="InterPro" id="IPR016188">
    <property type="entry name" value="PurM-like_N"/>
</dbReference>
<feature type="binding site" evidence="1">
    <location>
        <position position="74"/>
    </location>
    <ligand>
        <name>Mg(2+)</name>
        <dbReference type="ChEBI" id="CHEBI:18420"/>
        <label>3</label>
    </ligand>
</feature>
<dbReference type="GO" id="GO:0009228">
    <property type="term" value="P:thiamine biosynthetic process"/>
    <property type="evidence" value="ECO:0007669"/>
    <property type="project" value="UniProtKB-KW"/>
</dbReference>
<dbReference type="PIRSF" id="PIRSF005303">
    <property type="entry name" value="Thiam_monoph_kin"/>
    <property type="match status" value="1"/>
</dbReference>
<protein>
    <recommendedName>
        <fullName evidence="1">Thiamine-monophosphate kinase</fullName>
        <shortName evidence="1">TMP kinase</shortName>
        <shortName evidence="1">Thiamine-phosphate kinase</shortName>
        <ecNumber evidence="1">2.7.4.16</ecNumber>
    </recommendedName>
</protein>
<sequence>MAETGEFELIGAITSGLPTSPAVRVGPGDDCAVFAVDGDVAVSTDTMVENVHFRRAWSSPNDVGRKAVAAAVSDLEAMGARPVGLVMALTVPSDLDATWVSEFSFGVREECANAGVLLLGGDTTRGRDITATATVFGDLQGRPPVTRAGARPGDVVAVCGRLGWAAAGLTVLNRGFRSPRAVVVAHRVPEPPYGQGIVAQQAGATAMIDCSDGLLADLAHLARASGVAIDVETSALDVAEPQSVVAAAVGGGDPLTFVLSGGDDHALLATFAEDSVPDGWRVIGRVLPGEPAVTVDGAQWESDAGWRHFQ</sequence>
<comment type="pathway">
    <text evidence="1">Cofactor biosynthesis; thiamine diphosphate biosynthesis; thiamine diphosphate from thiamine phosphate: step 1/1.</text>
</comment>
<feature type="binding site" evidence="1">
    <location>
        <position position="306"/>
    </location>
    <ligand>
        <name>substrate</name>
    </ligand>
</feature>
<dbReference type="InterPro" id="IPR036921">
    <property type="entry name" value="PurM-like_N_sf"/>
</dbReference>
<comment type="similarity">
    <text evidence="1">Belongs to the thiamine-monophosphate kinase family.</text>
</comment>
<evidence type="ECO:0000313" key="4">
    <source>
        <dbReference type="EMBL" id="SPD86685.1"/>
    </source>
</evidence>
<accession>A0A2N9JGP6</accession>
<dbReference type="GO" id="GO:0000287">
    <property type="term" value="F:magnesium ion binding"/>
    <property type="evidence" value="ECO:0007669"/>
    <property type="project" value="UniProtKB-UniRule"/>
</dbReference>
<feature type="binding site" evidence="1">
    <location>
        <position position="74"/>
    </location>
    <ligand>
        <name>Mg(2+)</name>
        <dbReference type="ChEBI" id="CHEBI:18420"/>
        <label>2</label>
    </ligand>
</feature>
<feature type="binding site" evidence="1">
    <location>
        <position position="211"/>
    </location>
    <ligand>
        <name>ATP</name>
        <dbReference type="ChEBI" id="CHEBI:30616"/>
    </ligand>
</feature>
<dbReference type="Proteomes" id="UP000238164">
    <property type="component" value="Chromosome 1"/>
</dbReference>
<feature type="domain" description="PurM-like N-terminal" evidence="2">
    <location>
        <begin position="28"/>
        <end position="137"/>
    </location>
</feature>
<feature type="binding site" evidence="1">
    <location>
        <position position="147"/>
    </location>
    <ligand>
        <name>ATP</name>
        <dbReference type="ChEBI" id="CHEBI:30616"/>
    </ligand>
</feature>
<comment type="function">
    <text evidence="1">Catalyzes the ATP-dependent phosphorylation of thiamine-monophosphate (TMP) to form thiamine-pyrophosphate (TPP), the active form of vitamin B1.</text>
</comment>
<evidence type="ECO:0000259" key="3">
    <source>
        <dbReference type="Pfam" id="PF02769"/>
    </source>
</evidence>
<dbReference type="NCBIfam" id="TIGR01379">
    <property type="entry name" value="thiL"/>
    <property type="match status" value="1"/>
</dbReference>
<dbReference type="EC" id="2.7.4.16" evidence="1"/>
<dbReference type="SUPFAM" id="SSF56042">
    <property type="entry name" value="PurM C-terminal domain-like"/>
    <property type="match status" value="1"/>
</dbReference>
<dbReference type="InterPro" id="IPR006283">
    <property type="entry name" value="ThiL-like"/>
</dbReference>
<feature type="domain" description="PurM-like C-terminal" evidence="3">
    <location>
        <begin position="151"/>
        <end position="290"/>
    </location>
</feature>
<dbReference type="InterPro" id="IPR036676">
    <property type="entry name" value="PurM-like_C_sf"/>
</dbReference>
<feature type="binding site" evidence="1">
    <location>
        <position position="122"/>
    </location>
    <ligand>
        <name>Mg(2+)</name>
        <dbReference type="ChEBI" id="CHEBI:18420"/>
        <label>1</label>
    </ligand>
</feature>
<keyword evidence="1" id="KW-0784">Thiamine biosynthesis</keyword>
<feature type="binding site" evidence="1">
    <location>
        <position position="45"/>
    </location>
    <ligand>
        <name>Mg(2+)</name>
        <dbReference type="ChEBI" id="CHEBI:18420"/>
        <label>2</label>
    </ligand>
</feature>
<feature type="binding site" evidence="1">
    <location>
        <position position="45"/>
    </location>
    <ligand>
        <name>Mg(2+)</name>
        <dbReference type="ChEBI" id="CHEBI:18420"/>
        <label>1</label>
    </ligand>
</feature>
<evidence type="ECO:0000256" key="1">
    <source>
        <dbReference type="HAMAP-Rule" id="MF_02128"/>
    </source>
</evidence>
<dbReference type="PANTHER" id="PTHR30270:SF0">
    <property type="entry name" value="THIAMINE-MONOPHOSPHATE KINASE"/>
    <property type="match status" value="1"/>
</dbReference>
<dbReference type="AlphaFoldDB" id="A0A2N9JGP6"/>
<comment type="caution">
    <text evidence="1">Lacks conserved residue(s) required for the propagation of feature annotation.</text>
</comment>
<keyword evidence="1" id="KW-0460">Magnesium</keyword>
<dbReference type="Gene3D" id="3.90.650.10">
    <property type="entry name" value="PurM-like C-terminal domain"/>
    <property type="match status" value="1"/>
</dbReference>
<dbReference type="HAMAP" id="MF_02128">
    <property type="entry name" value="TMP_kinase"/>
    <property type="match status" value="1"/>
</dbReference>
<dbReference type="GO" id="GO:0009229">
    <property type="term" value="P:thiamine diphosphate biosynthetic process"/>
    <property type="evidence" value="ECO:0007669"/>
    <property type="project" value="UniProtKB-UniRule"/>
</dbReference>
<feature type="binding site" evidence="1">
    <location>
        <position position="44"/>
    </location>
    <ligand>
        <name>Mg(2+)</name>
        <dbReference type="ChEBI" id="CHEBI:18420"/>
        <label>1</label>
    </ligand>
</feature>
<feature type="binding site" evidence="1">
    <location>
        <position position="212"/>
    </location>
    <ligand>
        <name>Mg(2+)</name>
        <dbReference type="ChEBI" id="CHEBI:18420"/>
        <label>5</label>
    </ligand>
</feature>
<keyword evidence="1" id="KW-0479">Metal-binding</keyword>